<comment type="caution">
    <text evidence="1">The sequence shown here is derived from an EMBL/GenBank/DDBJ whole genome shotgun (WGS) entry which is preliminary data.</text>
</comment>
<gene>
    <name evidence="1" type="ORF">CO661_14150</name>
</gene>
<evidence type="ECO:0000313" key="1">
    <source>
        <dbReference type="EMBL" id="PDT47320.1"/>
    </source>
</evidence>
<name>A0A2A6LYE6_RHIFR</name>
<reference evidence="1 2" key="1">
    <citation type="submission" date="2017-09" db="EMBL/GenBank/DDBJ databases">
        <title>Comparative genomics of rhizobia isolated from Phaseolus vulgaris in China.</title>
        <authorList>
            <person name="Tong W."/>
        </authorList>
    </citation>
    <scope>NUCLEOTIDE SEQUENCE [LARGE SCALE GENOMIC DNA]</scope>
    <source>
        <strain evidence="1 2">PCH1</strain>
    </source>
</reference>
<sequence length="96" mass="10431">MAGNANSGRKQEKPFRDALRMELAAAGEDNKALRKIARALIEKAEAGDMQAIKELADRTDGKVPQALIGDEENPINLIHKIERVIVDAANPDRSGI</sequence>
<dbReference type="EMBL" id="NWTC01000009">
    <property type="protein sequence ID" value="PDT47320.1"/>
    <property type="molecule type" value="Genomic_DNA"/>
</dbReference>
<organism evidence="1 2">
    <name type="scientific">Rhizobium fredii</name>
    <name type="common">Sinorhizobium fredii</name>
    <dbReference type="NCBI Taxonomy" id="380"/>
    <lineage>
        <taxon>Bacteria</taxon>
        <taxon>Pseudomonadati</taxon>
        <taxon>Pseudomonadota</taxon>
        <taxon>Alphaproteobacteria</taxon>
        <taxon>Hyphomicrobiales</taxon>
        <taxon>Rhizobiaceae</taxon>
        <taxon>Sinorhizobium/Ensifer group</taxon>
        <taxon>Sinorhizobium</taxon>
    </lineage>
</organism>
<dbReference type="Proteomes" id="UP000220353">
    <property type="component" value="Unassembled WGS sequence"/>
</dbReference>
<proteinExistence type="predicted"/>
<evidence type="ECO:0000313" key="2">
    <source>
        <dbReference type="Proteomes" id="UP000220353"/>
    </source>
</evidence>
<dbReference type="AlphaFoldDB" id="A0A2A6LYE6"/>
<dbReference type="RefSeq" id="WP_097586927.1">
    <property type="nucleotide sequence ID" value="NZ_NWTC01000009.1"/>
</dbReference>
<protein>
    <submittedName>
        <fullName evidence="1">Uncharacterized protein</fullName>
    </submittedName>
</protein>
<accession>A0A2A6LYE6</accession>